<accession>N9Z4J4</accession>
<dbReference type="InterPro" id="IPR010982">
    <property type="entry name" value="Lambda_DNA-bd_dom_sf"/>
</dbReference>
<dbReference type="Proteomes" id="UP000013041">
    <property type="component" value="Unassembled WGS sequence"/>
</dbReference>
<dbReference type="GO" id="GO:0003677">
    <property type="term" value="F:DNA binding"/>
    <property type="evidence" value="ECO:0007669"/>
    <property type="project" value="InterPro"/>
</dbReference>
<evidence type="ECO:0000313" key="2">
    <source>
        <dbReference type="EMBL" id="ENZ34610.1"/>
    </source>
</evidence>
<dbReference type="SUPFAM" id="SSF47413">
    <property type="entry name" value="lambda repressor-like DNA-binding domains"/>
    <property type="match status" value="1"/>
</dbReference>
<organism evidence="2 3">
    <name type="scientific">Enterocloster bolteae 90B8</name>
    <dbReference type="NCBI Taxonomy" id="997897"/>
    <lineage>
        <taxon>Bacteria</taxon>
        <taxon>Bacillati</taxon>
        <taxon>Bacillota</taxon>
        <taxon>Clostridia</taxon>
        <taxon>Lachnospirales</taxon>
        <taxon>Lachnospiraceae</taxon>
        <taxon>Enterocloster</taxon>
    </lineage>
</organism>
<reference evidence="2 3" key="1">
    <citation type="submission" date="2013-01" db="EMBL/GenBank/DDBJ databases">
        <title>The Genome Sequence of Clostridium bolteae 90B8.</title>
        <authorList>
            <consortium name="The Broad Institute Genome Sequencing Platform"/>
            <person name="Earl A."/>
            <person name="Ward D."/>
            <person name="Feldgarden M."/>
            <person name="Gevers D."/>
            <person name="Courvalin P."/>
            <person name="Lambert T."/>
            <person name="Walker B."/>
            <person name="Young S.K."/>
            <person name="Zeng Q."/>
            <person name="Gargeya S."/>
            <person name="Fitzgerald M."/>
            <person name="Haas B."/>
            <person name="Abouelleil A."/>
            <person name="Alvarado L."/>
            <person name="Arachchi H.M."/>
            <person name="Berlin A.M."/>
            <person name="Chapman S.B."/>
            <person name="Dewar J."/>
            <person name="Goldberg J."/>
            <person name="Griggs A."/>
            <person name="Gujja S."/>
            <person name="Hansen M."/>
            <person name="Howarth C."/>
            <person name="Imamovic A."/>
            <person name="Larimer J."/>
            <person name="McCowan C."/>
            <person name="Murphy C."/>
            <person name="Neiman D."/>
            <person name="Pearson M."/>
            <person name="Priest M."/>
            <person name="Roberts A."/>
            <person name="Saif S."/>
            <person name="Shea T."/>
            <person name="Sisk P."/>
            <person name="Sykes S."/>
            <person name="Wortman J."/>
            <person name="Nusbaum C."/>
            <person name="Birren B."/>
        </authorList>
    </citation>
    <scope>NUCLEOTIDE SEQUENCE [LARGE SCALE GENOMIC DNA]</scope>
    <source>
        <strain evidence="2 3">90B8</strain>
    </source>
</reference>
<dbReference type="HOGENOM" id="CLU_066192_5_1_9"/>
<evidence type="ECO:0000259" key="1">
    <source>
        <dbReference type="PROSITE" id="PS50943"/>
    </source>
</evidence>
<proteinExistence type="predicted"/>
<comment type="caution">
    <text evidence="2">The sequence shown here is derived from an EMBL/GenBank/DDBJ whole genome shotgun (WGS) entry which is preliminary data.</text>
</comment>
<dbReference type="AlphaFoldDB" id="N9Z4J4"/>
<dbReference type="EMBL" id="AGYG01000028">
    <property type="protein sequence ID" value="ENZ34610.1"/>
    <property type="molecule type" value="Genomic_DNA"/>
</dbReference>
<gene>
    <name evidence="2" type="ORF">HMPREF1097_03997</name>
</gene>
<dbReference type="CDD" id="cd00093">
    <property type="entry name" value="HTH_XRE"/>
    <property type="match status" value="1"/>
</dbReference>
<feature type="domain" description="HTH cro/C1-type" evidence="1">
    <location>
        <begin position="7"/>
        <end position="61"/>
    </location>
</feature>
<evidence type="ECO:0000313" key="3">
    <source>
        <dbReference type="Proteomes" id="UP000013041"/>
    </source>
</evidence>
<sequence length="173" mass="19823">MIENERIKEIRKSLKMTMERFGERLGVTKTAISNIEKSNRNVTEQMRKAICREFNVNEEWLRTGNGEMFVQLSQDDETAHIVQDMLGSNTGSFYNIILEIAKSYKKLSPTSQKALNELADNLLAGLVNKEEKDESEMTFDELIAECPKTPEELERLYPPVNINPKVVSKPKVI</sequence>
<protein>
    <recommendedName>
        <fullName evidence="1">HTH cro/C1-type domain-containing protein</fullName>
    </recommendedName>
</protein>
<dbReference type="SMART" id="SM00530">
    <property type="entry name" value="HTH_XRE"/>
    <property type="match status" value="1"/>
</dbReference>
<name>N9Z4J4_9FIRM</name>
<dbReference type="RefSeq" id="WP_002573225.1">
    <property type="nucleotide sequence ID" value="NZ_KB851156.1"/>
</dbReference>
<dbReference type="Gene3D" id="1.10.260.40">
    <property type="entry name" value="lambda repressor-like DNA-binding domains"/>
    <property type="match status" value="1"/>
</dbReference>
<dbReference type="PROSITE" id="PS50943">
    <property type="entry name" value="HTH_CROC1"/>
    <property type="match status" value="1"/>
</dbReference>
<dbReference type="Pfam" id="PF12844">
    <property type="entry name" value="HTH_19"/>
    <property type="match status" value="1"/>
</dbReference>
<dbReference type="InterPro" id="IPR001387">
    <property type="entry name" value="Cro/C1-type_HTH"/>
</dbReference>